<keyword evidence="2" id="KW-0479">Metal-binding</keyword>
<dbReference type="Gene3D" id="3.90.850.10">
    <property type="entry name" value="Fumarylacetoacetase-like, C-terminal domain"/>
    <property type="match status" value="1"/>
</dbReference>
<evidence type="ECO:0000256" key="2">
    <source>
        <dbReference type="ARBA" id="ARBA00022723"/>
    </source>
</evidence>
<dbReference type="SUPFAM" id="SSF56529">
    <property type="entry name" value="FAH"/>
    <property type="match status" value="1"/>
</dbReference>
<dbReference type="GO" id="GO:0016829">
    <property type="term" value="F:lyase activity"/>
    <property type="evidence" value="ECO:0007669"/>
    <property type="project" value="UniProtKB-KW"/>
</dbReference>
<keyword evidence="5" id="KW-1185">Reference proteome</keyword>
<organism evidence="4 5">
    <name type="scientific">Pontiella desulfatans</name>
    <dbReference type="NCBI Taxonomy" id="2750659"/>
    <lineage>
        <taxon>Bacteria</taxon>
        <taxon>Pseudomonadati</taxon>
        <taxon>Kiritimatiellota</taxon>
        <taxon>Kiritimatiellia</taxon>
        <taxon>Kiritimatiellales</taxon>
        <taxon>Pontiellaceae</taxon>
        <taxon>Pontiella</taxon>
    </lineage>
</organism>
<dbReference type="InterPro" id="IPR036663">
    <property type="entry name" value="Fumarylacetoacetase_C_sf"/>
</dbReference>
<dbReference type="Proteomes" id="UP000366872">
    <property type="component" value="Unassembled WGS sequence"/>
</dbReference>
<dbReference type="InterPro" id="IPR051121">
    <property type="entry name" value="FAH"/>
</dbReference>
<dbReference type="FunFam" id="3.90.850.10:FF:000002">
    <property type="entry name" value="2-hydroxyhepta-2,4-diene-1,7-dioate isomerase"/>
    <property type="match status" value="1"/>
</dbReference>
<dbReference type="EMBL" id="CAAHFG010000002">
    <property type="protein sequence ID" value="VGO15513.1"/>
    <property type="molecule type" value="Genomic_DNA"/>
</dbReference>
<dbReference type="AlphaFoldDB" id="A0A6C2U6I6"/>
<evidence type="ECO:0000313" key="5">
    <source>
        <dbReference type="Proteomes" id="UP000366872"/>
    </source>
</evidence>
<evidence type="ECO:0000313" key="4">
    <source>
        <dbReference type="EMBL" id="VGO15513.1"/>
    </source>
</evidence>
<dbReference type="PANTHER" id="PTHR42796:SF4">
    <property type="entry name" value="FUMARYLACETOACETATE HYDROLASE DOMAIN-CONTAINING PROTEIN 2A"/>
    <property type="match status" value="1"/>
</dbReference>
<dbReference type="GO" id="GO:0019752">
    <property type="term" value="P:carboxylic acid metabolic process"/>
    <property type="evidence" value="ECO:0007669"/>
    <property type="project" value="UniProtKB-ARBA"/>
</dbReference>
<accession>A0A6C2U6I6</accession>
<keyword evidence="4" id="KW-0456">Lyase</keyword>
<dbReference type="Pfam" id="PF01557">
    <property type="entry name" value="FAA_hydrolase"/>
    <property type="match status" value="1"/>
</dbReference>
<comment type="similarity">
    <text evidence="1">Belongs to the FAH family.</text>
</comment>
<dbReference type="PANTHER" id="PTHR42796">
    <property type="entry name" value="FUMARYLACETOACETATE HYDROLASE DOMAIN-CONTAINING PROTEIN 2A-RELATED"/>
    <property type="match status" value="1"/>
</dbReference>
<gene>
    <name evidence="4" type="ORF">PDESU_04096</name>
</gene>
<feature type="domain" description="Fumarylacetoacetase-like C-terminal" evidence="3">
    <location>
        <begin position="77"/>
        <end position="281"/>
    </location>
</feature>
<protein>
    <submittedName>
        <fullName evidence="4">Ureidoglycolate lyase</fullName>
    </submittedName>
</protein>
<sequence>MKLCRFGEKGRERPGVWMDDGRILDVRALAFHIEDFNEHFFANNGLGQLRVLLDDPGAGYVDAGSVRLGAPVARPSKIICVGANYADHAKEFGHAIPSEPILFSKATTALGGPNDEIVLPEGAQVVDSEAELAVVVGRTATKVAAEDALDHVAGYTVLNDVTERIVQKANGQWFRGKGFDTFCPLGPFLVTPDEVPNPDHLRVWQKHNGVLLQDGTTADMMFKVSFLIEYISRGMTLLPGDIISTGTPNGIGSARDPQVLMNPGDIVEVGVVGVGAQRCVVR</sequence>
<dbReference type="RefSeq" id="WP_136081070.1">
    <property type="nucleotide sequence ID" value="NZ_CAAHFG010000002.1"/>
</dbReference>
<evidence type="ECO:0000256" key="1">
    <source>
        <dbReference type="ARBA" id="ARBA00010211"/>
    </source>
</evidence>
<dbReference type="GO" id="GO:0046872">
    <property type="term" value="F:metal ion binding"/>
    <property type="evidence" value="ECO:0007669"/>
    <property type="project" value="UniProtKB-KW"/>
</dbReference>
<proteinExistence type="inferred from homology"/>
<name>A0A6C2U6I6_PONDE</name>
<evidence type="ECO:0000259" key="3">
    <source>
        <dbReference type="Pfam" id="PF01557"/>
    </source>
</evidence>
<reference evidence="4 5" key="1">
    <citation type="submission" date="2019-04" db="EMBL/GenBank/DDBJ databases">
        <authorList>
            <person name="Van Vliet M D."/>
        </authorList>
    </citation>
    <scope>NUCLEOTIDE SEQUENCE [LARGE SCALE GENOMIC DNA]</scope>
    <source>
        <strain evidence="4 5">F1</strain>
    </source>
</reference>
<dbReference type="InterPro" id="IPR011234">
    <property type="entry name" value="Fumarylacetoacetase-like_C"/>
</dbReference>
<dbReference type="GO" id="GO:0016853">
    <property type="term" value="F:isomerase activity"/>
    <property type="evidence" value="ECO:0007669"/>
    <property type="project" value="UniProtKB-ARBA"/>
</dbReference>